<organism evidence="2">
    <name type="scientific">candidate division WOR-3 bacterium</name>
    <dbReference type="NCBI Taxonomy" id="2052148"/>
    <lineage>
        <taxon>Bacteria</taxon>
        <taxon>Bacteria division WOR-3</taxon>
    </lineage>
</organism>
<feature type="domain" description="NAD(P)-binding" evidence="1">
    <location>
        <begin position="4"/>
        <end position="315"/>
    </location>
</feature>
<gene>
    <name evidence="2" type="ORF">ENV67_03820</name>
</gene>
<proteinExistence type="predicted"/>
<dbReference type="EMBL" id="DTHG01000045">
    <property type="protein sequence ID" value="HGW91651.1"/>
    <property type="molecule type" value="Genomic_DNA"/>
</dbReference>
<dbReference type="AlphaFoldDB" id="A0A7C4UA46"/>
<comment type="caution">
    <text evidence="2">The sequence shown here is derived from an EMBL/GenBank/DDBJ whole genome shotgun (WGS) entry which is preliminary data.</text>
</comment>
<dbReference type="SUPFAM" id="SSF51735">
    <property type="entry name" value="NAD(P)-binding Rossmann-fold domains"/>
    <property type="match status" value="1"/>
</dbReference>
<dbReference type="InterPro" id="IPR036291">
    <property type="entry name" value="NAD(P)-bd_dom_sf"/>
</dbReference>
<evidence type="ECO:0000313" key="2">
    <source>
        <dbReference type="EMBL" id="HGW91651.1"/>
    </source>
</evidence>
<sequence length="334" mass="38236">MKILITGGAGFIGVNTASRFIKKGWDVFVIDNLSRKGSEFNLEYLKELGKFKFLKVDIRETEKLFDIFKKYGPFDAVIHLAAQVAVTTSVVDPFTDFEINAFGSLNLLEATRRFSPDASFIFSSTNKVYGSLEKYDYEMLKNGVPEEMPLDFHSPYGCSKGCADQYVRDYSRIYGLKTVVFRQSCIYGPRQFGIEDQGWVAWFIIAGMLGKKIIIYGDGKQIRDLLFVDDLIDLYEITIKNIENVRGEIFNIGGGKQNKLSLLEMIGLLEERLNKKIELEFDKERPGDQKIFVADISKVERKLGWKPKVCISDGVNVFFDWAKKNKNIILEFYK</sequence>
<name>A0A7C4UA46_UNCW3</name>
<dbReference type="Pfam" id="PF16363">
    <property type="entry name" value="GDP_Man_Dehyd"/>
    <property type="match status" value="1"/>
</dbReference>
<dbReference type="PANTHER" id="PTHR43000">
    <property type="entry name" value="DTDP-D-GLUCOSE 4,6-DEHYDRATASE-RELATED"/>
    <property type="match status" value="1"/>
</dbReference>
<accession>A0A7C4UA46</accession>
<dbReference type="InterPro" id="IPR016040">
    <property type="entry name" value="NAD(P)-bd_dom"/>
</dbReference>
<evidence type="ECO:0000259" key="1">
    <source>
        <dbReference type="Pfam" id="PF16363"/>
    </source>
</evidence>
<protein>
    <submittedName>
        <fullName evidence="2">SDR family NAD(P)-dependent oxidoreductase</fullName>
    </submittedName>
</protein>
<dbReference type="Gene3D" id="3.40.50.720">
    <property type="entry name" value="NAD(P)-binding Rossmann-like Domain"/>
    <property type="match status" value="1"/>
</dbReference>
<reference evidence="2" key="1">
    <citation type="journal article" date="2020" name="mSystems">
        <title>Genome- and Community-Level Interaction Insights into Carbon Utilization and Element Cycling Functions of Hydrothermarchaeota in Hydrothermal Sediment.</title>
        <authorList>
            <person name="Zhou Z."/>
            <person name="Liu Y."/>
            <person name="Xu W."/>
            <person name="Pan J."/>
            <person name="Luo Z.H."/>
            <person name="Li M."/>
        </authorList>
    </citation>
    <scope>NUCLEOTIDE SEQUENCE [LARGE SCALE GENOMIC DNA]</scope>
    <source>
        <strain evidence="2">SpSt-780</strain>
    </source>
</reference>